<evidence type="ECO:0000256" key="6">
    <source>
        <dbReference type="ARBA" id="ARBA00023180"/>
    </source>
</evidence>
<dbReference type="GO" id="GO:0008236">
    <property type="term" value="F:serine-type peptidase activity"/>
    <property type="evidence" value="ECO:0007669"/>
    <property type="project" value="InterPro"/>
</dbReference>
<dbReference type="InterPro" id="IPR010126">
    <property type="entry name" value="Esterase_phb"/>
</dbReference>
<dbReference type="GO" id="GO:0006508">
    <property type="term" value="P:proteolysis"/>
    <property type="evidence" value="ECO:0007669"/>
    <property type="project" value="InterPro"/>
</dbReference>
<evidence type="ECO:0000256" key="9">
    <source>
        <dbReference type="RuleBase" id="RU367147"/>
    </source>
</evidence>
<evidence type="ECO:0000256" key="4">
    <source>
        <dbReference type="ARBA" id="ARBA00022729"/>
    </source>
</evidence>
<keyword evidence="8 9" id="KW-0624">Polysaccharide degradation</keyword>
<dbReference type="NCBIfam" id="TIGR01840">
    <property type="entry name" value="esterase_phb"/>
    <property type="match status" value="1"/>
</dbReference>
<feature type="domain" description="Peptidase S9 prolyl oligopeptidase catalytic" evidence="10">
    <location>
        <begin position="40"/>
        <end position="203"/>
    </location>
</feature>
<dbReference type="Gene3D" id="3.40.50.1820">
    <property type="entry name" value="alpha/beta hydrolase"/>
    <property type="match status" value="1"/>
</dbReference>
<dbReference type="SUPFAM" id="SSF53474">
    <property type="entry name" value="alpha/beta-Hydrolases"/>
    <property type="match status" value="2"/>
</dbReference>
<evidence type="ECO:0000256" key="5">
    <source>
        <dbReference type="ARBA" id="ARBA00022801"/>
    </source>
</evidence>
<dbReference type="Pfam" id="PF00326">
    <property type="entry name" value="Peptidase_S9"/>
    <property type="match status" value="1"/>
</dbReference>
<dbReference type="AlphaFoldDB" id="A0AA40DL19"/>
<dbReference type="GeneID" id="85327635"/>
<dbReference type="GO" id="GO:0005576">
    <property type="term" value="C:extracellular region"/>
    <property type="evidence" value="ECO:0007669"/>
    <property type="project" value="UniProtKB-SubCell"/>
</dbReference>
<dbReference type="GO" id="GO:0045493">
    <property type="term" value="P:xylan catabolic process"/>
    <property type="evidence" value="ECO:0007669"/>
    <property type="project" value="UniProtKB-UniRule"/>
</dbReference>
<evidence type="ECO:0000313" key="12">
    <source>
        <dbReference type="Proteomes" id="UP001172101"/>
    </source>
</evidence>
<keyword evidence="4" id="KW-0732">Signal</keyword>
<keyword evidence="6" id="KW-0325">Glycoprotein</keyword>
<accession>A0AA40DL19</accession>
<evidence type="ECO:0000256" key="8">
    <source>
        <dbReference type="ARBA" id="ARBA00023326"/>
    </source>
</evidence>
<proteinExistence type="inferred from homology"/>
<keyword evidence="5 9" id="KW-0378">Hydrolase</keyword>
<reference evidence="11" key="1">
    <citation type="submission" date="2023-06" db="EMBL/GenBank/DDBJ databases">
        <title>Genome-scale phylogeny and comparative genomics of the fungal order Sordariales.</title>
        <authorList>
            <consortium name="Lawrence Berkeley National Laboratory"/>
            <person name="Hensen N."/>
            <person name="Bonometti L."/>
            <person name="Westerberg I."/>
            <person name="Brannstrom I.O."/>
            <person name="Guillou S."/>
            <person name="Cros-Aarteil S."/>
            <person name="Calhoun S."/>
            <person name="Haridas S."/>
            <person name="Kuo A."/>
            <person name="Mondo S."/>
            <person name="Pangilinan J."/>
            <person name="Riley R."/>
            <person name="LaButti K."/>
            <person name="Andreopoulos B."/>
            <person name="Lipzen A."/>
            <person name="Chen C."/>
            <person name="Yanf M."/>
            <person name="Daum C."/>
            <person name="Ng V."/>
            <person name="Clum A."/>
            <person name="Steindorff A."/>
            <person name="Ohm R."/>
            <person name="Martin F."/>
            <person name="Silar P."/>
            <person name="Natvig D."/>
            <person name="Lalanne C."/>
            <person name="Gautier V."/>
            <person name="Ament-velasquez S.L."/>
            <person name="Kruys A."/>
            <person name="Hutchinson M.I."/>
            <person name="Powell A.J."/>
            <person name="Barry K."/>
            <person name="Miller A.N."/>
            <person name="Grigoriev I.V."/>
            <person name="Debuchy R."/>
            <person name="Gladieux P."/>
            <person name="Thoren M.H."/>
            <person name="Johannesson H."/>
        </authorList>
    </citation>
    <scope>NUCLEOTIDE SEQUENCE</scope>
    <source>
        <strain evidence="11">SMH2392-1A</strain>
    </source>
</reference>
<dbReference type="GO" id="GO:0052689">
    <property type="term" value="F:carboxylic ester hydrolase activity"/>
    <property type="evidence" value="ECO:0007669"/>
    <property type="project" value="UniProtKB-KW"/>
</dbReference>
<comment type="caution">
    <text evidence="11">The sequence shown here is derived from an EMBL/GenBank/DDBJ whole genome shotgun (WGS) entry which is preliminary data.</text>
</comment>
<comment type="subcellular location">
    <subcellularLocation>
        <location evidence="1 9">Secreted</location>
    </subcellularLocation>
</comment>
<dbReference type="InterPro" id="IPR029058">
    <property type="entry name" value="AB_hydrolase_fold"/>
</dbReference>
<dbReference type="PANTHER" id="PTHR43037:SF3">
    <property type="entry name" value="FERULOYL ESTERASE B"/>
    <property type="match status" value="1"/>
</dbReference>
<sequence>MYVYLAEKKQDKAPIIVAIHYCGGSATAYFTFNNNKYATLADAKGYIIIYPSAPSSGGCWDVASKQSLTHNGGGDSQTIVNMVKYAVDTYGGDPERVFATGTSSGAMMANVLAGAYPDVFKGVTAYSGVADGCFYVSGATAGTSSPGWNNACANGQSSKTAQAWGDLARSYYPGYTGSYPKVMIWHGTADTTLRYPNYAEMLKQWSNVLAVDFSKNVSNTPEAKYTESVYGDGTKLLGFSAQGVGHNVPIHEQVELDFWGI</sequence>
<dbReference type="RefSeq" id="XP_060292229.1">
    <property type="nucleotide sequence ID" value="XM_060444365.1"/>
</dbReference>
<keyword evidence="2 9" id="KW-0719">Serine esterase</keyword>
<dbReference type="PANTHER" id="PTHR43037">
    <property type="entry name" value="UNNAMED PRODUCT-RELATED"/>
    <property type="match status" value="1"/>
</dbReference>
<comment type="similarity">
    <text evidence="9">Belongs to the carbohydrate esterase 1 (CE1) family.</text>
</comment>
<name>A0AA40DL19_9PEZI</name>
<evidence type="ECO:0000256" key="1">
    <source>
        <dbReference type="ARBA" id="ARBA00004613"/>
    </source>
</evidence>
<gene>
    <name evidence="11" type="ORF">B0T26DRAFT_744118</name>
</gene>
<dbReference type="InterPro" id="IPR001375">
    <property type="entry name" value="Peptidase_S9_cat"/>
</dbReference>
<evidence type="ECO:0000313" key="11">
    <source>
        <dbReference type="EMBL" id="KAK0707135.1"/>
    </source>
</evidence>
<keyword evidence="3 9" id="KW-0964">Secreted</keyword>
<dbReference type="EMBL" id="JAUIRO010000007">
    <property type="protein sequence ID" value="KAK0707135.1"/>
    <property type="molecule type" value="Genomic_DNA"/>
</dbReference>
<evidence type="ECO:0000256" key="3">
    <source>
        <dbReference type="ARBA" id="ARBA00022525"/>
    </source>
</evidence>
<keyword evidence="7 9" id="KW-0119">Carbohydrate metabolism</keyword>
<comment type="function">
    <text evidence="9">Esterase involved in the hydrolysis of xylan, a major structural heterogeneous polysaccharide found in plant biomass representing the second most abundant polysaccharide in the biosphere, after cellulose.</text>
</comment>
<dbReference type="InterPro" id="IPR050955">
    <property type="entry name" value="Plant_Biomass_Hydrol_Est"/>
</dbReference>
<evidence type="ECO:0000256" key="2">
    <source>
        <dbReference type="ARBA" id="ARBA00022487"/>
    </source>
</evidence>
<dbReference type="EC" id="3.1.1.-" evidence="9"/>
<protein>
    <recommendedName>
        <fullName evidence="9">Carboxylic ester hydrolase</fullName>
        <ecNumber evidence="9">3.1.1.-</ecNumber>
    </recommendedName>
</protein>
<keyword evidence="12" id="KW-1185">Reference proteome</keyword>
<evidence type="ECO:0000259" key="10">
    <source>
        <dbReference type="Pfam" id="PF00326"/>
    </source>
</evidence>
<evidence type="ECO:0000256" key="7">
    <source>
        <dbReference type="ARBA" id="ARBA00023277"/>
    </source>
</evidence>
<dbReference type="Proteomes" id="UP001172101">
    <property type="component" value="Unassembled WGS sequence"/>
</dbReference>
<organism evidence="11 12">
    <name type="scientific">Lasiosphaeria miniovina</name>
    <dbReference type="NCBI Taxonomy" id="1954250"/>
    <lineage>
        <taxon>Eukaryota</taxon>
        <taxon>Fungi</taxon>
        <taxon>Dikarya</taxon>
        <taxon>Ascomycota</taxon>
        <taxon>Pezizomycotina</taxon>
        <taxon>Sordariomycetes</taxon>
        <taxon>Sordariomycetidae</taxon>
        <taxon>Sordariales</taxon>
        <taxon>Lasiosphaeriaceae</taxon>
        <taxon>Lasiosphaeria</taxon>
    </lineage>
</organism>